<keyword evidence="2" id="KW-1185">Reference proteome</keyword>
<dbReference type="InterPro" id="IPR036322">
    <property type="entry name" value="WD40_repeat_dom_sf"/>
</dbReference>
<dbReference type="SUPFAM" id="SSF50960">
    <property type="entry name" value="TolB, C-terminal domain"/>
    <property type="match status" value="1"/>
</dbReference>
<dbReference type="PROSITE" id="PS50082">
    <property type="entry name" value="WD_REPEATS_2"/>
    <property type="match status" value="5"/>
</dbReference>
<reference evidence="1 2" key="1">
    <citation type="submission" date="2024-03" db="EMBL/GenBank/DDBJ databases">
        <title>Aureococcus anophagefferens CCMP1851 and Kratosvirus quantuckense: Draft genome of a second virus-susceptible host strain in the model system.</title>
        <authorList>
            <person name="Chase E."/>
            <person name="Truchon A.R."/>
            <person name="Schepens W."/>
            <person name="Wilhelm S.W."/>
        </authorList>
    </citation>
    <scope>NUCLEOTIDE SEQUENCE [LARGE SCALE GENOMIC DNA]</scope>
    <source>
        <strain evidence="1 2">CCMP1851</strain>
    </source>
</reference>
<dbReference type="Gene3D" id="2.130.10.10">
    <property type="entry name" value="YVTN repeat-like/Quinoprotein amine dehydrogenase"/>
    <property type="match status" value="2"/>
</dbReference>
<comment type="caution">
    <text evidence="1">The sequence shown here is derived from an EMBL/GenBank/DDBJ whole genome shotgun (WGS) entry which is preliminary data.</text>
</comment>
<sequence length="608" mass="63877">MAVFLSNDALVGRLVPGPTMERGHALNLYAHPKEPKLVYCFGKYVVARNLNDSGDNFVYRGHKYDVGAAAFSPNGYWVASGDAGGFLRVWSWDNPEHVLKVEVQVFAGAIKDLQWDGESKKIVVVGDGKGVVAKCVMWDTGNAAGEMVGHSKKAITCAYRQARPFRIMTGSEDFKCAFYKGPPFKLDHTCAEHKNYVNKVAYSPSGDFVASVGSDKKIVLYDGKEGTVAGELKGDGKAHPQGSVYSCAWAPDSSKLLTASADKALHLWDVGAKSLVATKAMGADVADMQMAAVWVHGQAMSVSLSGDVNYLDEALNVTKVVQAPQAPVSAMAVVGSTIVAGCNDGTVFKSTDAKSWTKLDGAVPRSHVRAAHGGKVTAVAAFGGGFATAGFDDTVRFCDGAAYDAEVKVDGQPKGLAALGGDNVAVATTKGLAIVSKGATFAGVVKFEAVAWDATALAAAPDGSKFAVGAKDGAIRVFDASLAEVAALPPQRGEITSLAWSPDGSKLAAGDADREIKVYDASAGFAVVVQNLWRFHTARVTALAWSPDSMFLASSSNDESIFYWSLANPQKSAHKYDFTHKDGTTALAFLGGNVVSAGNDACVCLWTV</sequence>
<proteinExistence type="predicted"/>
<dbReference type="GO" id="GO:0030864">
    <property type="term" value="C:cortical actin cytoskeleton"/>
    <property type="evidence" value="ECO:0007669"/>
    <property type="project" value="TreeGrafter"/>
</dbReference>
<dbReference type="SUPFAM" id="SSF50978">
    <property type="entry name" value="WD40 repeat-like"/>
    <property type="match status" value="2"/>
</dbReference>
<dbReference type="GO" id="GO:0030042">
    <property type="term" value="P:actin filament depolymerization"/>
    <property type="evidence" value="ECO:0007669"/>
    <property type="project" value="TreeGrafter"/>
</dbReference>
<dbReference type="InterPro" id="IPR019775">
    <property type="entry name" value="WD40_repeat_CS"/>
</dbReference>
<dbReference type="PROSITE" id="PS00678">
    <property type="entry name" value="WD_REPEATS_1"/>
    <property type="match status" value="1"/>
</dbReference>
<dbReference type="EMBL" id="JBBJCI010000130">
    <property type="protein sequence ID" value="KAK7247662.1"/>
    <property type="molecule type" value="Genomic_DNA"/>
</dbReference>
<dbReference type="KEGG" id="aaf:AURANDRAFT_30237"/>
<dbReference type="Pfam" id="PF00400">
    <property type="entry name" value="WD40"/>
    <property type="match status" value="6"/>
</dbReference>
<dbReference type="GO" id="GO:0051015">
    <property type="term" value="F:actin filament binding"/>
    <property type="evidence" value="ECO:0007669"/>
    <property type="project" value="TreeGrafter"/>
</dbReference>
<organism evidence="1 2">
    <name type="scientific">Aureococcus anophagefferens</name>
    <name type="common">Harmful bloom alga</name>
    <dbReference type="NCBI Taxonomy" id="44056"/>
    <lineage>
        <taxon>Eukaryota</taxon>
        <taxon>Sar</taxon>
        <taxon>Stramenopiles</taxon>
        <taxon>Ochrophyta</taxon>
        <taxon>Pelagophyceae</taxon>
        <taxon>Pelagomonadales</taxon>
        <taxon>Pelagomonadaceae</taxon>
        <taxon>Aureococcus</taxon>
    </lineage>
</organism>
<dbReference type="InterPro" id="IPR015943">
    <property type="entry name" value="WD40/YVTN_repeat-like_dom_sf"/>
</dbReference>
<name>A0ABR1G2U4_AURAN</name>
<dbReference type="InterPro" id="IPR001680">
    <property type="entry name" value="WD40_rpt"/>
</dbReference>
<dbReference type="PANTHER" id="PTHR19856:SF0">
    <property type="entry name" value="WD REPEAT-CONTAINING PROTEIN 1"/>
    <property type="match status" value="1"/>
</dbReference>
<dbReference type="SMART" id="SM00320">
    <property type="entry name" value="WD40"/>
    <property type="match status" value="11"/>
</dbReference>
<dbReference type="PANTHER" id="PTHR19856">
    <property type="entry name" value="WD-REPEATCONTAINING PROTEIN WDR1"/>
    <property type="match status" value="1"/>
</dbReference>
<accession>A0ABR1G2U4</accession>
<evidence type="ECO:0000313" key="1">
    <source>
        <dbReference type="EMBL" id="KAK7247662.1"/>
    </source>
</evidence>
<evidence type="ECO:0000313" key="2">
    <source>
        <dbReference type="Proteomes" id="UP001363151"/>
    </source>
</evidence>
<protein>
    <submittedName>
        <fullName evidence="1">Actin-interacting protein</fullName>
    </submittedName>
</protein>
<dbReference type="Proteomes" id="UP001363151">
    <property type="component" value="Unassembled WGS sequence"/>
</dbReference>
<gene>
    <name evidence="1" type="primary">AIP1</name>
    <name evidence="1" type="ORF">SO694_00125051</name>
</gene>
<dbReference type="PROSITE" id="PS50294">
    <property type="entry name" value="WD_REPEATS_REGION"/>
    <property type="match status" value="4"/>
</dbReference>